<name>A0A433X884_9HYPH</name>
<comment type="caution">
    <text evidence="1">The sequence shown here is derived from an EMBL/GenBank/DDBJ whole genome shotgun (WGS) entry which is preliminary data.</text>
</comment>
<organism evidence="1 2">
    <name type="scientific">Arsenicitalea aurantiaca</name>
    <dbReference type="NCBI Taxonomy" id="1783274"/>
    <lineage>
        <taxon>Bacteria</taxon>
        <taxon>Pseudomonadati</taxon>
        <taxon>Pseudomonadota</taxon>
        <taxon>Alphaproteobacteria</taxon>
        <taxon>Hyphomicrobiales</taxon>
        <taxon>Devosiaceae</taxon>
        <taxon>Arsenicitalea</taxon>
    </lineage>
</organism>
<accession>A0A433X884</accession>
<dbReference type="Pfam" id="PF11950">
    <property type="entry name" value="DUF3467"/>
    <property type="match status" value="1"/>
</dbReference>
<keyword evidence="2" id="KW-1185">Reference proteome</keyword>
<reference evidence="1 2" key="1">
    <citation type="journal article" date="2016" name="Int. J. Syst. Evol. Microbiol.">
        <title>Arsenicitalea aurantiaca gen. nov., sp. nov., a new member of the family Hyphomicrobiaceae, isolated from high-arsenic sediment.</title>
        <authorList>
            <person name="Mu Y."/>
            <person name="Zhou L."/>
            <person name="Zeng X.C."/>
            <person name="Liu L."/>
            <person name="Pan Y."/>
            <person name="Chen X."/>
            <person name="Wang J."/>
            <person name="Li S."/>
            <person name="Li W.J."/>
            <person name="Wang Y."/>
        </authorList>
    </citation>
    <scope>NUCLEOTIDE SEQUENCE [LARGE SCALE GENOMIC DNA]</scope>
    <source>
        <strain evidence="1 2">42-50</strain>
    </source>
</reference>
<sequence>MNETTIDALASANAGGENRGVNITWNDDNIESKYSNIATVTATREEFFFLFGTHQNWRGVEDGKSVEVQLSNRMVLSPYAAKRLLLILNQTVKAYEARFGEVKL</sequence>
<dbReference type="AlphaFoldDB" id="A0A433X884"/>
<evidence type="ECO:0000313" key="2">
    <source>
        <dbReference type="Proteomes" id="UP000281547"/>
    </source>
</evidence>
<dbReference type="Proteomes" id="UP000281547">
    <property type="component" value="Unassembled WGS sequence"/>
</dbReference>
<evidence type="ECO:0000313" key="1">
    <source>
        <dbReference type="EMBL" id="RUT30260.1"/>
    </source>
</evidence>
<dbReference type="InterPro" id="IPR021857">
    <property type="entry name" value="DUF3467"/>
</dbReference>
<dbReference type="OrthoDB" id="9798280at2"/>
<protein>
    <submittedName>
        <fullName evidence="1">DUF3467 domain-containing protein</fullName>
    </submittedName>
</protein>
<proteinExistence type="predicted"/>
<dbReference type="RefSeq" id="WP_127189041.1">
    <property type="nucleotide sequence ID" value="NZ_RZNJ01000004.1"/>
</dbReference>
<dbReference type="EMBL" id="RZNJ01000004">
    <property type="protein sequence ID" value="RUT30260.1"/>
    <property type="molecule type" value="Genomic_DNA"/>
</dbReference>
<gene>
    <name evidence="1" type="ORF">EMQ25_13170</name>
</gene>